<organism evidence="2 3">
    <name type="scientific">Clohesyomyces aquaticus</name>
    <dbReference type="NCBI Taxonomy" id="1231657"/>
    <lineage>
        <taxon>Eukaryota</taxon>
        <taxon>Fungi</taxon>
        <taxon>Dikarya</taxon>
        <taxon>Ascomycota</taxon>
        <taxon>Pezizomycotina</taxon>
        <taxon>Dothideomycetes</taxon>
        <taxon>Pleosporomycetidae</taxon>
        <taxon>Pleosporales</taxon>
        <taxon>Lindgomycetaceae</taxon>
        <taxon>Clohesyomyces</taxon>
    </lineage>
</organism>
<protein>
    <submittedName>
        <fullName evidence="2">Uncharacterized protein</fullName>
    </submittedName>
</protein>
<name>A0A1Y1YUM2_9PLEO</name>
<proteinExistence type="predicted"/>
<evidence type="ECO:0000313" key="3">
    <source>
        <dbReference type="Proteomes" id="UP000193144"/>
    </source>
</evidence>
<dbReference type="AlphaFoldDB" id="A0A1Y1YUM2"/>
<keyword evidence="3" id="KW-1185">Reference proteome</keyword>
<dbReference type="EMBL" id="MCFA01000166">
    <property type="protein sequence ID" value="ORY01738.1"/>
    <property type="molecule type" value="Genomic_DNA"/>
</dbReference>
<comment type="caution">
    <text evidence="2">The sequence shown here is derived from an EMBL/GenBank/DDBJ whole genome shotgun (WGS) entry which is preliminary data.</text>
</comment>
<gene>
    <name evidence="2" type="ORF">BCR34DRAFT_90983</name>
</gene>
<evidence type="ECO:0000313" key="2">
    <source>
        <dbReference type="EMBL" id="ORY01738.1"/>
    </source>
</evidence>
<reference evidence="2 3" key="1">
    <citation type="submission" date="2016-07" db="EMBL/GenBank/DDBJ databases">
        <title>Pervasive Adenine N6-methylation of Active Genes in Fungi.</title>
        <authorList>
            <consortium name="DOE Joint Genome Institute"/>
            <person name="Mondo S.J."/>
            <person name="Dannebaum R.O."/>
            <person name="Kuo R.C."/>
            <person name="Labutti K."/>
            <person name="Haridas S."/>
            <person name="Kuo A."/>
            <person name="Salamov A."/>
            <person name="Ahrendt S.R."/>
            <person name="Lipzen A."/>
            <person name="Sullivan W."/>
            <person name="Andreopoulos W.B."/>
            <person name="Clum A."/>
            <person name="Lindquist E."/>
            <person name="Daum C."/>
            <person name="Ramamoorthy G.K."/>
            <person name="Gryganskyi A."/>
            <person name="Culley D."/>
            <person name="Magnuson J.K."/>
            <person name="James T.Y."/>
            <person name="O'Malley M.A."/>
            <person name="Stajich J.E."/>
            <person name="Spatafora J.W."/>
            <person name="Visel A."/>
            <person name="Grigoriev I.V."/>
        </authorList>
    </citation>
    <scope>NUCLEOTIDE SEQUENCE [LARGE SCALE GENOMIC DNA]</scope>
    <source>
        <strain evidence="2 3">CBS 115471</strain>
    </source>
</reference>
<dbReference type="Proteomes" id="UP000193144">
    <property type="component" value="Unassembled WGS sequence"/>
</dbReference>
<keyword evidence="1" id="KW-0732">Signal</keyword>
<sequence length="113" mass="12490">MLHSFVTTLSVLLKHANSSELVDQDTYVRSVTSFNKQICIELTMYAIRSHNSRVKLHKGLYSQTTNLITAVLSQGASFVGIRCTVIFTLGKQCKSGMRCGYSPTVRTPESVTS</sequence>
<accession>A0A1Y1YUM2</accession>
<feature type="signal peptide" evidence="1">
    <location>
        <begin position="1"/>
        <end position="18"/>
    </location>
</feature>
<evidence type="ECO:0000256" key="1">
    <source>
        <dbReference type="SAM" id="SignalP"/>
    </source>
</evidence>
<feature type="chain" id="PRO_5013254361" evidence="1">
    <location>
        <begin position="19"/>
        <end position="113"/>
    </location>
</feature>